<dbReference type="KEGG" id="kim:G3T16_16725"/>
<dbReference type="AlphaFoldDB" id="A0A6C0U3P6"/>
<dbReference type="InterPro" id="IPR021812">
    <property type="entry name" value="DUF3391"/>
</dbReference>
<feature type="domain" description="HD-GYP" evidence="1">
    <location>
        <begin position="134"/>
        <end position="339"/>
    </location>
</feature>
<dbReference type="PROSITE" id="PS51832">
    <property type="entry name" value="HD_GYP"/>
    <property type="match status" value="1"/>
</dbReference>
<dbReference type="GO" id="GO:0008081">
    <property type="term" value="F:phosphoric diester hydrolase activity"/>
    <property type="evidence" value="ECO:0007669"/>
    <property type="project" value="UniProtKB-ARBA"/>
</dbReference>
<dbReference type="EMBL" id="CP048711">
    <property type="protein sequence ID" value="QIB66792.1"/>
    <property type="molecule type" value="Genomic_DNA"/>
</dbReference>
<dbReference type="PANTHER" id="PTHR43155">
    <property type="entry name" value="CYCLIC DI-GMP PHOSPHODIESTERASE PA4108-RELATED"/>
    <property type="match status" value="1"/>
</dbReference>
<name>A0A6C0U3P6_9GAMM</name>
<keyword evidence="3" id="KW-1185">Reference proteome</keyword>
<accession>A0A6C0U3P6</accession>
<evidence type="ECO:0000313" key="2">
    <source>
        <dbReference type="EMBL" id="QIB66792.1"/>
    </source>
</evidence>
<evidence type="ECO:0000259" key="1">
    <source>
        <dbReference type="PROSITE" id="PS51832"/>
    </source>
</evidence>
<dbReference type="Pfam" id="PF13487">
    <property type="entry name" value="HD_5"/>
    <property type="match status" value="1"/>
</dbReference>
<dbReference type="RefSeq" id="WP_163496226.1">
    <property type="nucleotide sequence ID" value="NZ_CP048711.1"/>
</dbReference>
<sequence>MLETRKVATEELQIGMFVSQLDRPWLGTPFRIQGFRLEDQEQIRQLQQYCQYVLVDTEQADHPTSIELPKVSSSRKPLPVETIFYDRSIKGYTDQSDFMAEHTVARKALTALSGDLEDMYRRALDDDKLNVIRLKQSLEPLIGSISRNPDACLWVSRLKRHDQSTYDRSLSSGIWAVALGRELGLPRRDLRSLAMGAMLMDVGTLRVRQELLQAQRPLTGEEAMEVREHVIHGLDIIRSSGIMNRDVLEMAAHHHERYNGSGYPRGLEEDRIPAFARIAAVVDTYGAITADRGYASAMSPAQAMRTLYDARDVEFQAELVEAFIRAIGIYPAGSVVELSNGSIAVVVAEYRSHRLRPTVLVMLDEHKRPLARPTLLKLQASTGWRKPKMPSIKRSLEPDAYGIDLGIIDLHRQFGI</sequence>
<dbReference type="Pfam" id="PF11871">
    <property type="entry name" value="DUF3391"/>
    <property type="match status" value="1"/>
</dbReference>
<dbReference type="Gene3D" id="1.10.3210.10">
    <property type="entry name" value="Hypothetical protein af1432"/>
    <property type="match status" value="1"/>
</dbReference>
<evidence type="ECO:0000313" key="3">
    <source>
        <dbReference type="Proteomes" id="UP000477680"/>
    </source>
</evidence>
<dbReference type="SUPFAM" id="SSF109604">
    <property type="entry name" value="HD-domain/PDEase-like"/>
    <property type="match status" value="1"/>
</dbReference>
<proteinExistence type="predicted"/>
<gene>
    <name evidence="2" type="ORF">G3T16_16725</name>
</gene>
<dbReference type="CDD" id="cd00077">
    <property type="entry name" value="HDc"/>
    <property type="match status" value="1"/>
</dbReference>
<dbReference type="Proteomes" id="UP000477680">
    <property type="component" value="Chromosome"/>
</dbReference>
<organism evidence="2 3">
    <name type="scientific">Kineobactrum salinum</name>
    <dbReference type="NCBI Taxonomy" id="2708301"/>
    <lineage>
        <taxon>Bacteria</taxon>
        <taxon>Pseudomonadati</taxon>
        <taxon>Pseudomonadota</taxon>
        <taxon>Gammaproteobacteria</taxon>
        <taxon>Cellvibrionales</taxon>
        <taxon>Halieaceae</taxon>
        <taxon>Kineobactrum</taxon>
    </lineage>
</organism>
<reference evidence="2 3" key="1">
    <citation type="submission" date="2020-02" db="EMBL/GenBank/DDBJ databases">
        <title>Genome sequencing for Kineobactrum sp. M2.</title>
        <authorList>
            <person name="Park S.-J."/>
        </authorList>
    </citation>
    <scope>NUCLEOTIDE SEQUENCE [LARGE SCALE GENOMIC DNA]</scope>
    <source>
        <strain evidence="2 3">M2</strain>
    </source>
</reference>
<protein>
    <submittedName>
        <fullName evidence="2">DUF3391 domain-containing protein</fullName>
    </submittedName>
</protein>
<dbReference type="PANTHER" id="PTHR43155:SF2">
    <property type="entry name" value="CYCLIC DI-GMP PHOSPHODIESTERASE PA4108"/>
    <property type="match status" value="1"/>
</dbReference>
<dbReference type="InterPro" id="IPR037522">
    <property type="entry name" value="HD_GYP_dom"/>
</dbReference>
<dbReference type="InterPro" id="IPR003607">
    <property type="entry name" value="HD/PDEase_dom"/>
</dbReference>